<feature type="region of interest" description="Disordered" evidence="1">
    <location>
        <begin position="1"/>
        <end position="20"/>
    </location>
</feature>
<reference evidence="2 3" key="1">
    <citation type="submission" date="2018-03" db="EMBL/GenBank/DDBJ databases">
        <authorList>
            <person name="Keele B.F."/>
        </authorList>
    </citation>
    <scope>NUCLEOTIDE SEQUENCE [LARGE SCALE GENOMIC DNA]</scope>
    <source>
        <strain evidence="2 3">IB-3</strain>
    </source>
</reference>
<accession>A0A2R7YSU7</accession>
<gene>
    <name evidence="2" type="ORF">C7S10_19000</name>
</gene>
<protein>
    <submittedName>
        <fullName evidence="2">Uncharacterized protein</fullName>
    </submittedName>
</protein>
<sequence length="129" mass="13948">MDTLATSSTDSSGDTPTDDTWDRLAAATQLLHRAAAQVWADAGEDHALQSFGFGVFLAQAEASALLPREHPVPTAEDLEDLEEQGALQLLAAAEELTRPLPAQRPDLINRSPLVLDLCDLIREARELGY</sequence>
<dbReference type="OrthoDB" id="3781334at2"/>
<evidence type="ECO:0000313" key="2">
    <source>
        <dbReference type="EMBL" id="PUA79460.1"/>
    </source>
</evidence>
<dbReference type="RefSeq" id="WP_108346030.1">
    <property type="nucleotide sequence ID" value="NZ_PYXZ01000010.1"/>
</dbReference>
<name>A0A2R7YSU7_9ACTN</name>
<dbReference type="AlphaFoldDB" id="A0A2R7YSU7"/>
<evidence type="ECO:0000256" key="1">
    <source>
        <dbReference type="SAM" id="MobiDB-lite"/>
    </source>
</evidence>
<evidence type="ECO:0000313" key="3">
    <source>
        <dbReference type="Proteomes" id="UP000244867"/>
    </source>
</evidence>
<dbReference type="EMBL" id="PYXZ01000010">
    <property type="protein sequence ID" value="PUA79460.1"/>
    <property type="molecule type" value="Genomic_DNA"/>
</dbReference>
<comment type="caution">
    <text evidence="2">The sequence shown here is derived from an EMBL/GenBank/DDBJ whole genome shotgun (WGS) entry which is preliminary data.</text>
</comment>
<organism evidence="2 3">
    <name type="scientific">Nocardioides currus</name>
    <dbReference type="NCBI Taxonomy" id="2133958"/>
    <lineage>
        <taxon>Bacteria</taxon>
        <taxon>Bacillati</taxon>
        <taxon>Actinomycetota</taxon>
        <taxon>Actinomycetes</taxon>
        <taxon>Propionibacteriales</taxon>
        <taxon>Nocardioidaceae</taxon>
        <taxon>Nocardioides</taxon>
    </lineage>
</organism>
<keyword evidence="3" id="KW-1185">Reference proteome</keyword>
<dbReference type="Proteomes" id="UP000244867">
    <property type="component" value="Unassembled WGS sequence"/>
</dbReference>
<feature type="compositionally biased region" description="Low complexity" evidence="1">
    <location>
        <begin position="1"/>
        <end position="15"/>
    </location>
</feature>
<proteinExistence type="predicted"/>